<dbReference type="Proteomes" id="UP001166286">
    <property type="component" value="Unassembled WGS sequence"/>
</dbReference>
<dbReference type="GO" id="GO:0004601">
    <property type="term" value="F:peroxidase activity"/>
    <property type="evidence" value="ECO:0007669"/>
    <property type="project" value="UniProtKB-KW"/>
</dbReference>
<keyword evidence="2" id="KW-0575">Peroxidase</keyword>
<keyword evidence="6" id="KW-0408">Iron</keyword>
<keyword evidence="5" id="KW-0560">Oxidoreductase</keyword>
<evidence type="ECO:0000256" key="2">
    <source>
        <dbReference type="ARBA" id="ARBA00022559"/>
    </source>
</evidence>
<dbReference type="Gene3D" id="1.10.489.10">
    <property type="entry name" value="Chloroperoxidase-like"/>
    <property type="match status" value="1"/>
</dbReference>
<dbReference type="EMBL" id="JAFEKC020000014">
    <property type="protein sequence ID" value="KAK0511179.1"/>
    <property type="molecule type" value="Genomic_DNA"/>
</dbReference>
<name>A0AA39QZM8_9LECA</name>
<evidence type="ECO:0000256" key="6">
    <source>
        <dbReference type="ARBA" id="ARBA00023004"/>
    </source>
</evidence>
<evidence type="ECO:0000259" key="8">
    <source>
        <dbReference type="PROSITE" id="PS51405"/>
    </source>
</evidence>
<dbReference type="PROSITE" id="PS51405">
    <property type="entry name" value="HEME_HALOPEROXIDASE"/>
    <property type="match status" value="1"/>
</dbReference>
<evidence type="ECO:0000256" key="7">
    <source>
        <dbReference type="ARBA" id="ARBA00025795"/>
    </source>
</evidence>
<accession>A0AA39QZM8</accession>
<keyword evidence="10" id="KW-1185">Reference proteome</keyword>
<dbReference type="InterPro" id="IPR036851">
    <property type="entry name" value="Chloroperoxidase-like_sf"/>
</dbReference>
<dbReference type="Pfam" id="PF01328">
    <property type="entry name" value="Peroxidase_2"/>
    <property type="match status" value="1"/>
</dbReference>
<keyword evidence="3" id="KW-0349">Heme</keyword>
<dbReference type="SUPFAM" id="SSF47571">
    <property type="entry name" value="Cloroperoxidase"/>
    <property type="match status" value="1"/>
</dbReference>
<dbReference type="GO" id="GO:0046872">
    <property type="term" value="F:metal ion binding"/>
    <property type="evidence" value="ECO:0007669"/>
    <property type="project" value="UniProtKB-KW"/>
</dbReference>
<comment type="cofactor">
    <cofactor evidence="1">
        <name>heme b</name>
        <dbReference type="ChEBI" id="CHEBI:60344"/>
    </cofactor>
</comment>
<reference evidence="9" key="1">
    <citation type="submission" date="2023-03" db="EMBL/GenBank/DDBJ databases">
        <title>Complete genome of Cladonia borealis.</title>
        <authorList>
            <person name="Park H."/>
        </authorList>
    </citation>
    <scope>NUCLEOTIDE SEQUENCE</scope>
    <source>
        <strain evidence="9">ANT050790</strain>
    </source>
</reference>
<evidence type="ECO:0000256" key="5">
    <source>
        <dbReference type="ARBA" id="ARBA00023002"/>
    </source>
</evidence>
<evidence type="ECO:0000256" key="1">
    <source>
        <dbReference type="ARBA" id="ARBA00001970"/>
    </source>
</evidence>
<dbReference type="InterPro" id="IPR000028">
    <property type="entry name" value="Chloroperoxidase"/>
</dbReference>
<comment type="caution">
    <text evidence="9">The sequence shown here is derived from an EMBL/GenBank/DDBJ whole genome shotgun (WGS) entry which is preliminary data.</text>
</comment>
<feature type="domain" description="Heme haloperoxidase family profile" evidence="8">
    <location>
        <begin position="15"/>
        <end position="255"/>
    </location>
</feature>
<dbReference type="AlphaFoldDB" id="A0AA39QZM8"/>
<dbReference type="PANTHER" id="PTHR33577">
    <property type="entry name" value="STERIGMATOCYSTIN BIOSYNTHESIS PEROXIDASE STCC-RELATED"/>
    <property type="match status" value="1"/>
</dbReference>
<organism evidence="9 10">
    <name type="scientific">Cladonia borealis</name>
    <dbReference type="NCBI Taxonomy" id="184061"/>
    <lineage>
        <taxon>Eukaryota</taxon>
        <taxon>Fungi</taxon>
        <taxon>Dikarya</taxon>
        <taxon>Ascomycota</taxon>
        <taxon>Pezizomycotina</taxon>
        <taxon>Lecanoromycetes</taxon>
        <taxon>OSLEUM clade</taxon>
        <taxon>Lecanoromycetidae</taxon>
        <taxon>Lecanorales</taxon>
        <taxon>Lecanorineae</taxon>
        <taxon>Cladoniaceae</taxon>
        <taxon>Cladonia</taxon>
    </lineage>
</organism>
<dbReference type="PANTHER" id="PTHR33577:SF9">
    <property type="entry name" value="PEROXIDASE STCC"/>
    <property type="match status" value="1"/>
</dbReference>
<evidence type="ECO:0000256" key="3">
    <source>
        <dbReference type="ARBA" id="ARBA00022617"/>
    </source>
</evidence>
<proteinExistence type="inferred from homology"/>
<evidence type="ECO:0000313" key="10">
    <source>
        <dbReference type="Proteomes" id="UP001166286"/>
    </source>
</evidence>
<keyword evidence="4" id="KW-0479">Metal-binding</keyword>
<gene>
    <name evidence="9" type="ORF">JMJ35_006731</name>
</gene>
<evidence type="ECO:0000256" key="4">
    <source>
        <dbReference type="ARBA" id="ARBA00022723"/>
    </source>
</evidence>
<sequence>MDSDLGIHEATPLLQKGVYHPPSKTDLRGPCPLVNALANHGYIPRDGRGIRAKELYTALDVTGLSRMLRWGFAYGSLVEHFDDPPTGFWAFIRNPLAYLLRKFGMRPRAQKDSSGIPYLNLDQLALPGAVEHDVSLTLRDIGQGDNMTCQEDLVSGLISISSNGRKITTEDFAVRRRQRLEQQERENPSLTFDSLAHQLGCTEIALVQKLFGVKSRGYSVPVPYVKAIFEEERLPAKEGWTKRSWWHLGLMELYAQIEKLKRCVGPVKYTTPPK</sequence>
<evidence type="ECO:0000313" key="9">
    <source>
        <dbReference type="EMBL" id="KAK0511179.1"/>
    </source>
</evidence>
<protein>
    <recommendedName>
        <fullName evidence="8">Heme haloperoxidase family profile domain-containing protein</fullName>
    </recommendedName>
</protein>
<comment type="similarity">
    <text evidence="7">Belongs to the chloroperoxidase family.</text>
</comment>